<dbReference type="PROSITE" id="PS50053">
    <property type="entry name" value="UBIQUITIN_2"/>
    <property type="match status" value="1"/>
</dbReference>
<dbReference type="CDD" id="cd17039">
    <property type="entry name" value="Ubl_ubiquitin_like"/>
    <property type="match status" value="1"/>
</dbReference>
<dbReference type="PANTHER" id="PTHR15204:SF5">
    <property type="entry name" value="LARGE PROLINE-RICH PROTEIN BAG6 ISOFORM X1"/>
    <property type="match status" value="1"/>
</dbReference>
<evidence type="ECO:0000313" key="3">
    <source>
        <dbReference type="EMBL" id="KAJ8437436.1"/>
    </source>
</evidence>
<feature type="compositionally biased region" description="Low complexity" evidence="1">
    <location>
        <begin position="25"/>
        <end position="37"/>
    </location>
</feature>
<dbReference type="InterPro" id="IPR019954">
    <property type="entry name" value="Ubiquitin_CS"/>
</dbReference>
<dbReference type="PANTHER" id="PTHR15204">
    <property type="entry name" value="LARGE PROLINE-RICH PROTEIN BAG6"/>
    <property type="match status" value="1"/>
</dbReference>
<dbReference type="GO" id="GO:0071818">
    <property type="term" value="C:BAT3 complex"/>
    <property type="evidence" value="ECO:0007669"/>
    <property type="project" value="TreeGrafter"/>
</dbReference>
<feature type="compositionally biased region" description="Polar residues" evidence="1">
    <location>
        <begin position="112"/>
        <end position="123"/>
    </location>
</feature>
<dbReference type="OrthoDB" id="267397at2759"/>
<dbReference type="PROSITE" id="PS00299">
    <property type="entry name" value="UBIQUITIN_1"/>
    <property type="match status" value="1"/>
</dbReference>
<keyword evidence="4" id="KW-1185">Reference proteome</keyword>
<dbReference type="InterPro" id="IPR000626">
    <property type="entry name" value="Ubiquitin-like_dom"/>
</dbReference>
<dbReference type="Proteomes" id="UP001153076">
    <property type="component" value="Unassembled WGS sequence"/>
</dbReference>
<gene>
    <name evidence="3" type="ORF">Cgig2_031957</name>
</gene>
<dbReference type="InterPro" id="IPR029071">
    <property type="entry name" value="Ubiquitin-like_domsf"/>
</dbReference>
<dbReference type="Gene3D" id="3.10.20.90">
    <property type="entry name" value="Phosphatidylinositol 3-kinase Catalytic Subunit, Chain A, domain 1"/>
    <property type="match status" value="1"/>
</dbReference>
<dbReference type="SUPFAM" id="SSF54236">
    <property type="entry name" value="Ubiquitin-like"/>
    <property type="match status" value="1"/>
</dbReference>
<dbReference type="GO" id="GO:0051787">
    <property type="term" value="F:misfolded protein binding"/>
    <property type="evidence" value="ECO:0007669"/>
    <property type="project" value="TreeGrafter"/>
</dbReference>
<dbReference type="EMBL" id="JAKOGI010000300">
    <property type="protein sequence ID" value="KAJ8437436.1"/>
    <property type="molecule type" value="Genomic_DNA"/>
</dbReference>
<dbReference type="PRINTS" id="PR00348">
    <property type="entry name" value="UBIQUITIN"/>
</dbReference>
<feature type="region of interest" description="Disordered" evidence="1">
    <location>
        <begin position="112"/>
        <end position="145"/>
    </location>
</feature>
<dbReference type="FunFam" id="3.10.20.90:FF:000154">
    <property type="entry name" value="Large proline-rich protein BAG6"/>
    <property type="match status" value="1"/>
</dbReference>
<evidence type="ECO:0000259" key="2">
    <source>
        <dbReference type="PROSITE" id="PS50053"/>
    </source>
</evidence>
<dbReference type="AlphaFoldDB" id="A0A9Q1K6T6"/>
<dbReference type="Pfam" id="PF00240">
    <property type="entry name" value="ubiquitin"/>
    <property type="match status" value="1"/>
</dbReference>
<evidence type="ECO:0000256" key="1">
    <source>
        <dbReference type="SAM" id="MobiDB-lite"/>
    </source>
</evidence>
<reference evidence="3" key="1">
    <citation type="submission" date="2022-04" db="EMBL/GenBank/DDBJ databases">
        <title>Carnegiea gigantea Genome sequencing and assembly v2.</title>
        <authorList>
            <person name="Copetti D."/>
            <person name="Sanderson M.J."/>
            <person name="Burquez A."/>
            <person name="Wojciechowski M.F."/>
        </authorList>
    </citation>
    <scope>NUCLEOTIDE SEQUENCE</scope>
    <source>
        <strain evidence="3">SGP5-SGP5p</strain>
        <tissue evidence="3">Aerial part</tissue>
    </source>
</reference>
<organism evidence="3 4">
    <name type="scientific">Carnegiea gigantea</name>
    <dbReference type="NCBI Taxonomy" id="171969"/>
    <lineage>
        <taxon>Eukaryota</taxon>
        <taxon>Viridiplantae</taxon>
        <taxon>Streptophyta</taxon>
        <taxon>Embryophyta</taxon>
        <taxon>Tracheophyta</taxon>
        <taxon>Spermatophyta</taxon>
        <taxon>Magnoliopsida</taxon>
        <taxon>eudicotyledons</taxon>
        <taxon>Gunneridae</taxon>
        <taxon>Pentapetalae</taxon>
        <taxon>Caryophyllales</taxon>
        <taxon>Cactineae</taxon>
        <taxon>Cactaceae</taxon>
        <taxon>Cactoideae</taxon>
        <taxon>Echinocereeae</taxon>
        <taxon>Carnegiea</taxon>
    </lineage>
</organism>
<dbReference type="GO" id="GO:0036503">
    <property type="term" value="P:ERAD pathway"/>
    <property type="evidence" value="ECO:0007669"/>
    <property type="project" value="TreeGrafter"/>
</dbReference>
<feature type="region of interest" description="Disordered" evidence="1">
    <location>
        <begin position="1"/>
        <end position="37"/>
    </location>
</feature>
<dbReference type="SMART" id="SM00213">
    <property type="entry name" value="UBQ"/>
    <property type="match status" value="1"/>
</dbReference>
<sequence>MGLRTRAKAELPVPVIMAEQHPTEGAGSSGASASKSDSTVELNIKTLDSQIYKFHVDKNMPVSSFKGKIADQIGVPVGQQRLIFRGKVLKDEHLLTEYHIENGDTLHLVERQPTQPQTSSTVGSADLSGNGGAQGNDGSAGAPRNRIGQISHSVVLGTLNVGDQGEGVVSDLTRVIGAVLNSLGVGSQPTINAPVVSQTAASCLGGESLSENMDGARDH</sequence>
<proteinExistence type="predicted"/>
<dbReference type="GO" id="GO:0031593">
    <property type="term" value="F:polyubiquitin modification-dependent protein binding"/>
    <property type="evidence" value="ECO:0007669"/>
    <property type="project" value="TreeGrafter"/>
</dbReference>
<comment type="caution">
    <text evidence="3">The sequence shown here is derived from an EMBL/GenBank/DDBJ whole genome shotgun (WGS) entry which is preliminary data.</text>
</comment>
<dbReference type="InterPro" id="IPR019956">
    <property type="entry name" value="Ubiquitin_dom"/>
</dbReference>
<feature type="domain" description="Ubiquitin-like" evidence="2">
    <location>
        <begin position="40"/>
        <end position="115"/>
    </location>
</feature>
<accession>A0A9Q1K6T6</accession>
<protein>
    <recommendedName>
        <fullName evidence="2">Ubiquitin-like domain-containing protein</fullName>
    </recommendedName>
</protein>
<evidence type="ECO:0000313" key="4">
    <source>
        <dbReference type="Proteomes" id="UP001153076"/>
    </source>
</evidence>
<name>A0A9Q1K6T6_9CARY</name>